<gene>
    <name evidence="1" type="ORF">J0P97_09155</name>
</gene>
<organism evidence="1 2">
    <name type="scientific">Microbacterium flavum</name>
    <dbReference type="NCBI Taxonomy" id="415216"/>
    <lineage>
        <taxon>Bacteria</taxon>
        <taxon>Bacillati</taxon>
        <taxon>Actinomycetota</taxon>
        <taxon>Actinomycetes</taxon>
        <taxon>Micrococcales</taxon>
        <taxon>Microbacteriaceae</taxon>
        <taxon>Microbacterium</taxon>
    </lineage>
</organism>
<dbReference type="Proteomes" id="UP000740605">
    <property type="component" value="Unassembled WGS sequence"/>
</dbReference>
<reference evidence="1 2" key="1">
    <citation type="submission" date="2021-03" db="EMBL/GenBank/DDBJ databases">
        <title>Microbacterium pauli sp. nov., isolated from microfiltered milk.</title>
        <authorList>
            <person name="Bellassi P."/>
            <person name="Fontana A."/>
            <person name="Callegari M.L."/>
            <person name="Lorenzo M."/>
            <person name="Cappa F."/>
        </authorList>
    </citation>
    <scope>NUCLEOTIDE SEQUENCE [LARGE SCALE GENOMIC DNA]</scope>
    <source>
        <strain evidence="1 2">DSM 18909</strain>
    </source>
</reference>
<keyword evidence="2" id="KW-1185">Reference proteome</keyword>
<sequence length="465" mass="44567">MTRLSPKRTAQLAGGAVLAAVVVVAAVGATLIDLPGHLQEPIRIAAQPPAAPSVAVCSGPLIAAGRDATQASLLTDDTAQRITAAAGGDVDPVQSLLVPADVAGGTGPALLAAPPSGVDPTDLAAAGAARAAASDLSGFAAEACTRPMMESWLVGGSAATGAGDVVILANPGEVAALVTLAVYGASGEQAPAAGKDIVVPAGTQRIIPLASLARGEEGPVVRVTSAQAPVRASLQTTITRVLNPGGVDQIAALGAPSTDLVIPGVAVAVAASDPGASNTPTILHLLAPGAAGEATVTVGGPDGAVVSSQTLPLSAGVPLTFDLGGLAVGTYSVSVSATTPVTGGVWSTTGFGAGSDFGWFTPAEILRAPTLVAVAEGPSAQLSLVGGAAPQTVTVESLSGGAAREVTLAAGAVARLPVEGGGAYRIVPGEAGVSASVVFAGAGALAGYPVPAGDAAAAAIEVYPR</sequence>
<name>A0ABS5XUN4_9MICO</name>
<comment type="caution">
    <text evidence="1">The sequence shown here is derived from an EMBL/GenBank/DDBJ whole genome shotgun (WGS) entry which is preliminary data.</text>
</comment>
<evidence type="ECO:0000313" key="2">
    <source>
        <dbReference type="Proteomes" id="UP000740605"/>
    </source>
</evidence>
<dbReference type="RefSeq" id="WP_215487478.1">
    <property type="nucleotide sequence ID" value="NZ_BAAAPJ010000002.1"/>
</dbReference>
<evidence type="ECO:0000313" key="1">
    <source>
        <dbReference type="EMBL" id="MBT8798238.1"/>
    </source>
</evidence>
<dbReference type="Pfam" id="PF18986">
    <property type="entry name" value="DUF5719"/>
    <property type="match status" value="1"/>
</dbReference>
<accession>A0ABS5XUN4</accession>
<dbReference type="InterPro" id="IPR043777">
    <property type="entry name" value="DUF5719"/>
</dbReference>
<dbReference type="EMBL" id="JAFLHG010000007">
    <property type="protein sequence ID" value="MBT8798238.1"/>
    <property type="molecule type" value="Genomic_DNA"/>
</dbReference>
<protein>
    <submittedName>
        <fullName evidence="1">Large extracellular alpha-helical protein</fullName>
    </submittedName>
</protein>
<proteinExistence type="predicted"/>